<reference evidence="2" key="1">
    <citation type="journal article" date="2010" name="BMC Evol. Biol.">
        <title>A phylogenetic mosaic plastid proteome and unusual plastid-targeting signals in the green-colored dinoflagellate Lepidodinium chlorophorum.</title>
        <authorList>
            <person name="Minge M.A."/>
            <person name="Shalchian-Tabrizi K."/>
            <person name="Torresen O.K."/>
            <person name="Takishita K."/>
            <person name="Probert I."/>
            <person name="Inagaki Y."/>
            <person name="Klaveness D."/>
            <person name="Jakobsen K.S."/>
        </authorList>
    </citation>
    <scope>NUCLEOTIDE SEQUENCE</scope>
    <source>
        <strain evidence="2">RCC1488</strain>
    </source>
</reference>
<dbReference type="Pfam" id="PF00226">
    <property type="entry name" value="DnaJ"/>
    <property type="match status" value="1"/>
</dbReference>
<dbReference type="AlphaFoldDB" id="F8LSW5"/>
<feature type="non-terminal residue" evidence="2">
    <location>
        <position position="158"/>
    </location>
</feature>
<dbReference type="PANTHER" id="PTHR45295">
    <property type="entry name" value="CHAPERONE PROTEIN DNAJ C76, CHLOROPLASTIC"/>
    <property type="match status" value="1"/>
</dbReference>
<dbReference type="PROSITE" id="PS50076">
    <property type="entry name" value="DNAJ_2"/>
    <property type="match status" value="1"/>
</dbReference>
<dbReference type="SMART" id="SM00271">
    <property type="entry name" value="DnaJ"/>
    <property type="match status" value="1"/>
</dbReference>
<dbReference type="EMBL" id="FR874014">
    <property type="protein sequence ID" value="CCC15096.1"/>
    <property type="molecule type" value="mRNA"/>
</dbReference>
<name>F8LSW5_LEPCH</name>
<dbReference type="CDD" id="cd06257">
    <property type="entry name" value="DnaJ"/>
    <property type="match status" value="1"/>
</dbReference>
<dbReference type="PANTHER" id="PTHR45295:SF1">
    <property type="entry name" value="CHAPERONE PROTEIN DNAJ C76, CHLOROPLASTIC"/>
    <property type="match status" value="1"/>
</dbReference>
<evidence type="ECO:0000259" key="1">
    <source>
        <dbReference type="PROSITE" id="PS50076"/>
    </source>
</evidence>
<dbReference type="SUPFAM" id="SSF46565">
    <property type="entry name" value="Chaperone J-domain"/>
    <property type="match status" value="1"/>
</dbReference>
<feature type="domain" description="J" evidence="1">
    <location>
        <begin position="50"/>
        <end position="113"/>
    </location>
</feature>
<sequence length="158" mass="18146">ESESATLWRTMPHRFHAGWPRPVIPRRRPSFPRADRNSEATCKTCPPPQDFYQSLNVRQGVSPQEIKNGFRAITKKCHPDIAGKEATDTCSLVNKAYKTLMDPMLRAKYISESKKWEHSMFQKIYANIIEGYDGKPASRWLGEDPEKGPNEHRGVFVD</sequence>
<evidence type="ECO:0000313" key="2">
    <source>
        <dbReference type="EMBL" id="CCC15096.1"/>
    </source>
</evidence>
<organism evidence="2">
    <name type="scientific">Lepidodinium chlorophorum</name>
    <name type="common">Dinoflagellate</name>
    <name type="synonym">Gymnodinium chlorophorum</name>
    <dbReference type="NCBI Taxonomy" id="107758"/>
    <lineage>
        <taxon>Eukaryota</taxon>
        <taxon>Sar</taxon>
        <taxon>Alveolata</taxon>
        <taxon>Dinophyceae</taxon>
        <taxon>Gymnodiniales</taxon>
        <taxon>Gymnodiniaceae</taxon>
        <taxon>Lepidodinium</taxon>
    </lineage>
</organism>
<dbReference type="Gene3D" id="1.10.287.110">
    <property type="entry name" value="DnaJ domain"/>
    <property type="match status" value="1"/>
</dbReference>
<dbReference type="InterPro" id="IPR036869">
    <property type="entry name" value="J_dom_sf"/>
</dbReference>
<accession>F8LSW5</accession>
<gene>
    <name evidence="2" type="primary">dnaj</name>
</gene>
<protein>
    <submittedName>
        <fullName evidence="2">Putative DnaJ protein</fullName>
    </submittedName>
</protein>
<proteinExistence type="evidence at transcript level"/>
<feature type="non-terminal residue" evidence="2">
    <location>
        <position position="1"/>
    </location>
</feature>
<dbReference type="InterPro" id="IPR001623">
    <property type="entry name" value="DnaJ_domain"/>
</dbReference>
<reference evidence="2" key="2">
    <citation type="submission" date="2011-02" db="EMBL/GenBank/DDBJ databases">
        <authorList>
            <person name="Minge M.A."/>
        </authorList>
    </citation>
    <scope>NUCLEOTIDE SEQUENCE</scope>
    <source>
        <strain evidence="2">RCC1488</strain>
    </source>
</reference>